<protein>
    <submittedName>
        <fullName evidence="2">Uncharacterized protein</fullName>
    </submittedName>
</protein>
<dbReference type="Proteomes" id="UP001055286">
    <property type="component" value="Unassembled WGS sequence"/>
</dbReference>
<dbReference type="EMBL" id="BPQJ01000019">
    <property type="protein sequence ID" value="GJD63790.1"/>
    <property type="molecule type" value="Genomic_DNA"/>
</dbReference>
<sequence>MTTITVTCATCSGTGWATHEDRHTETNRDVCRVCGGEGKVPARPGEARETSWPFAVPEARVSGPEIVRHVRTGGLYEVLFRCARVRTLEPLKDYDLVWVHQCTRTGQVMLSPHRTVPDEYTLLYVAAIQAGAPLSDGVDAVVYRALNGNLAWARSTAEMNDGRFEPTDAVGPNPAARVAELEAENARLRIAIHDAIRRPLGVTPDSAVEFYSPRMADEAEARRPRMSDQARPAPVPTDGEEV</sequence>
<dbReference type="InterPro" id="IPR036410">
    <property type="entry name" value="HSP_DnaJ_Cys-rich_dom_sf"/>
</dbReference>
<comment type="caution">
    <text evidence="2">The sequence shown here is derived from an EMBL/GenBank/DDBJ whole genome shotgun (WGS) entry which is preliminary data.</text>
</comment>
<dbReference type="RefSeq" id="WP_238192147.1">
    <property type="nucleotide sequence ID" value="NZ_BPQJ01000019.1"/>
</dbReference>
<feature type="compositionally biased region" description="Basic and acidic residues" evidence="1">
    <location>
        <begin position="215"/>
        <end position="228"/>
    </location>
</feature>
<evidence type="ECO:0000313" key="3">
    <source>
        <dbReference type="Proteomes" id="UP001055286"/>
    </source>
</evidence>
<dbReference type="AlphaFoldDB" id="A0AA37M5W0"/>
<proteinExistence type="predicted"/>
<keyword evidence="3" id="KW-1185">Reference proteome</keyword>
<evidence type="ECO:0000256" key="1">
    <source>
        <dbReference type="SAM" id="MobiDB-lite"/>
    </source>
</evidence>
<evidence type="ECO:0000313" key="2">
    <source>
        <dbReference type="EMBL" id="GJD63790.1"/>
    </source>
</evidence>
<dbReference type="Gene3D" id="6.20.20.10">
    <property type="match status" value="1"/>
</dbReference>
<feature type="region of interest" description="Disordered" evidence="1">
    <location>
        <begin position="213"/>
        <end position="242"/>
    </location>
</feature>
<name>A0AA37M5W0_9HYPH</name>
<reference evidence="2" key="2">
    <citation type="submission" date="2021-08" db="EMBL/GenBank/DDBJ databases">
        <authorList>
            <person name="Tani A."/>
            <person name="Ola A."/>
            <person name="Ogura Y."/>
            <person name="Katsura K."/>
            <person name="Hayashi T."/>
        </authorList>
    </citation>
    <scope>NUCLEOTIDE SEQUENCE</scope>
    <source>
        <strain evidence="2">JCM 32048</strain>
    </source>
</reference>
<gene>
    <name evidence="2" type="ORF">MPEAHAMD_3961</name>
</gene>
<reference evidence="2" key="1">
    <citation type="journal article" date="2016" name="Front. Microbiol.">
        <title>Genome Sequence of the Piezophilic, Mesophilic Sulfate-Reducing Bacterium Desulfovibrio indicus J2T.</title>
        <authorList>
            <person name="Cao J."/>
            <person name="Maignien L."/>
            <person name="Shao Z."/>
            <person name="Alain K."/>
            <person name="Jebbar M."/>
        </authorList>
    </citation>
    <scope>NUCLEOTIDE SEQUENCE</scope>
    <source>
        <strain evidence="2">JCM 32048</strain>
    </source>
</reference>
<organism evidence="2 3">
    <name type="scientific">Methylobacterium frigidaeris</name>
    <dbReference type="NCBI Taxonomy" id="2038277"/>
    <lineage>
        <taxon>Bacteria</taxon>
        <taxon>Pseudomonadati</taxon>
        <taxon>Pseudomonadota</taxon>
        <taxon>Alphaproteobacteria</taxon>
        <taxon>Hyphomicrobiales</taxon>
        <taxon>Methylobacteriaceae</taxon>
        <taxon>Methylobacterium</taxon>
    </lineage>
</organism>
<accession>A0AA37M5W0</accession>
<dbReference type="SUPFAM" id="SSF57938">
    <property type="entry name" value="DnaJ/Hsp40 cysteine-rich domain"/>
    <property type="match status" value="1"/>
</dbReference>